<dbReference type="PROSITE" id="PS00061">
    <property type="entry name" value="ADH_SHORT"/>
    <property type="match status" value="1"/>
</dbReference>
<comment type="similarity">
    <text evidence="1">Belongs to the short-chain dehydrogenases/reductases (SDR) family.</text>
</comment>
<sequence length="246" mass="26229">MIEQNYHNQKVFLTGAASGIGFCQMKTYLAAGAEVVAVDVQEIDYEDARLTKIQADLGRKEELDALVEQLKLEPEPFDIFLNTAGVLDGFQPLLNQDQATIDRVLSINLQPAIALTRAVLPKMISQGQGTLVYMASIAGLQAGGGGAAYTMAKHALIGLTKQVAFDYAKDGIRANAIAPGAIKTSMNAADFAGEGKMAQEVAKQTPAQRWADPQEVADLTLYLTSPQASYVNGTVVTLDGGWTLGH</sequence>
<keyword evidence="2" id="KW-0560">Oxidoreductase</keyword>
<dbReference type="STRING" id="709323.GCA_001047135_00194"/>
<dbReference type="InterPro" id="IPR002347">
    <property type="entry name" value="SDR_fam"/>
</dbReference>
<dbReference type="GO" id="GO:0008206">
    <property type="term" value="P:bile acid metabolic process"/>
    <property type="evidence" value="ECO:0007669"/>
    <property type="project" value="UniProtKB-ARBA"/>
</dbReference>
<dbReference type="RefSeq" id="WP_059393169.1">
    <property type="nucleotide sequence ID" value="NZ_DF968078.1"/>
</dbReference>
<dbReference type="Proteomes" id="UP000064514">
    <property type="component" value="Unassembled WGS sequence"/>
</dbReference>
<name>A0A3F3HBR4_9LACO</name>
<reference evidence="3" key="1">
    <citation type="journal article" date="2015" name="BMC Genomics">
        <title>Comparative genomics of Fructobacillus spp. and Leuconostoc spp. reveals niche-specific evolution of Fructobacillus spp.</title>
        <authorList>
            <person name="Endo A."/>
            <person name="Tanizawa Y."/>
            <person name="Tanaka N."/>
            <person name="Maeno S."/>
            <person name="Kumar H."/>
            <person name="Shiwa Y."/>
            <person name="Okada S."/>
            <person name="Yoshikawa H."/>
            <person name="Dicks L."/>
            <person name="Nakagawa J."/>
            <person name="Arita M."/>
        </authorList>
    </citation>
    <scope>NUCLEOTIDE SEQUENCE [LARGE SCALE GENOMIC DNA]</scope>
    <source>
        <strain evidence="3">F214-1</strain>
    </source>
</reference>
<dbReference type="Pfam" id="PF13561">
    <property type="entry name" value="adh_short_C2"/>
    <property type="match status" value="1"/>
</dbReference>
<gene>
    <name evidence="3" type="primary">fabG</name>
    <name evidence="3" type="ORF">FTRO_0011940</name>
</gene>
<dbReference type="NCBIfam" id="NF005118">
    <property type="entry name" value="PRK06550.1"/>
    <property type="match status" value="1"/>
</dbReference>
<dbReference type="Gene3D" id="3.40.50.720">
    <property type="entry name" value="NAD(P)-binding Rossmann-like Domain"/>
    <property type="match status" value="1"/>
</dbReference>
<dbReference type="InterPro" id="IPR051122">
    <property type="entry name" value="SDR_DHRS6-like"/>
</dbReference>
<dbReference type="EMBL" id="DF968078">
    <property type="protein sequence ID" value="GAP03649.1"/>
    <property type="molecule type" value="Genomic_DNA"/>
</dbReference>
<proteinExistence type="inferred from homology"/>
<dbReference type="AlphaFoldDB" id="A0A3F3HBR4"/>
<dbReference type="FunFam" id="3.40.50.720:FF:000084">
    <property type="entry name" value="Short-chain dehydrogenase reductase"/>
    <property type="match status" value="1"/>
</dbReference>
<evidence type="ECO:0000256" key="2">
    <source>
        <dbReference type="ARBA" id="ARBA00023002"/>
    </source>
</evidence>
<dbReference type="PRINTS" id="PR00081">
    <property type="entry name" value="GDHRDH"/>
</dbReference>
<dbReference type="InterPro" id="IPR036291">
    <property type="entry name" value="NAD(P)-bd_dom_sf"/>
</dbReference>
<evidence type="ECO:0000256" key="1">
    <source>
        <dbReference type="ARBA" id="ARBA00006484"/>
    </source>
</evidence>
<organism evidence="3">
    <name type="scientific">Fructobacillus tropaeoli</name>
    <dbReference type="NCBI Taxonomy" id="709323"/>
    <lineage>
        <taxon>Bacteria</taxon>
        <taxon>Bacillati</taxon>
        <taxon>Bacillota</taxon>
        <taxon>Bacilli</taxon>
        <taxon>Lactobacillales</taxon>
        <taxon>Lactobacillaceae</taxon>
        <taxon>Fructobacillus</taxon>
    </lineage>
</organism>
<dbReference type="SUPFAM" id="SSF51735">
    <property type="entry name" value="NAD(P)-binding Rossmann-fold domains"/>
    <property type="match status" value="1"/>
</dbReference>
<dbReference type="GO" id="GO:0016491">
    <property type="term" value="F:oxidoreductase activity"/>
    <property type="evidence" value="ECO:0007669"/>
    <property type="project" value="UniProtKB-KW"/>
</dbReference>
<dbReference type="PANTHER" id="PTHR43477">
    <property type="entry name" value="DIHYDROANTICAPSIN 7-DEHYDROGENASE"/>
    <property type="match status" value="1"/>
</dbReference>
<accession>A0A3F3HBR4</accession>
<evidence type="ECO:0000313" key="3">
    <source>
        <dbReference type="EMBL" id="GAP03649.1"/>
    </source>
</evidence>
<dbReference type="CDD" id="cd05233">
    <property type="entry name" value="SDR_c"/>
    <property type="match status" value="1"/>
</dbReference>
<dbReference type="PRINTS" id="PR00080">
    <property type="entry name" value="SDRFAMILY"/>
</dbReference>
<protein>
    <submittedName>
        <fullName evidence="3">3-ketoacyl-ACP reductase</fullName>
    </submittedName>
</protein>
<dbReference type="PANTHER" id="PTHR43477:SF1">
    <property type="entry name" value="DIHYDROANTICAPSIN 7-DEHYDROGENASE"/>
    <property type="match status" value="1"/>
</dbReference>
<dbReference type="InterPro" id="IPR020904">
    <property type="entry name" value="Sc_DH/Rdtase_CS"/>
</dbReference>